<dbReference type="RefSeq" id="WP_201166127.1">
    <property type="nucleotide sequence ID" value="NZ_JAEPWM010000001.1"/>
</dbReference>
<keyword evidence="3" id="KW-0560">Oxidoreductase</keyword>
<comment type="caution">
    <text evidence="9">The sequence shown here is derived from an EMBL/GenBank/DDBJ whole genome shotgun (WGS) entry which is preliminary data.</text>
</comment>
<dbReference type="CDD" id="cd13848">
    <property type="entry name" value="CuRO_1_CopA"/>
    <property type="match status" value="1"/>
</dbReference>
<dbReference type="CDD" id="cd13874">
    <property type="entry name" value="CuRO_2_CopA"/>
    <property type="match status" value="1"/>
</dbReference>
<dbReference type="InterPro" id="IPR006376">
    <property type="entry name" value="Cu-R_CopA"/>
</dbReference>
<dbReference type="Pfam" id="PF07732">
    <property type="entry name" value="Cu-oxidase_3"/>
    <property type="match status" value="1"/>
</dbReference>
<evidence type="ECO:0000256" key="3">
    <source>
        <dbReference type="ARBA" id="ARBA00023002"/>
    </source>
</evidence>
<dbReference type="NCBIfam" id="TIGR01480">
    <property type="entry name" value="copper_res_A"/>
    <property type="match status" value="1"/>
</dbReference>
<dbReference type="Pfam" id="PF07731">
    <property type="entry name" value="Cu-oxidase_2"/>
    <property type="match status" value="1"/>
</dbReference>
<evidence type="ECO:0000256" key="1">
    <source>
        <dbReference type="ARBA" id="ARBA00004418"/>
    </source>
</evidence>
<feature type="domain" description="Plastocyanin-like" evidence="7">
    <location>
        <begin position="477"/>
        <end position="593"/>
    </location>
</feature>
<dbReference type="InterPro" id="IPR008972">
    <property type="entry name" value="Cupredoxin"/>
</dbReference>
<dbReference type="GO" id="GO:0042597">
    <property type="term" value="C:periplasmic space"/>
    <property type="evidence" value="ECO:0007669"/>
    <property type="project" value="UniProtKB-SubCell"/>
</dbReference>
<dbReference type="CDD" id="cd13896">
    <property type="entry name" value="CuRO_3_CopA"/>
    <property type="match status" value="1"/>
</dbReference>
<organism evidence="9 10">
    <name type="scientific">Ramlibacter ginsenosidimutans</name>
    <dbReference type="NCBI Taxonomy" id="502333"/>
    <lineage>
        <taxon>Bacteria</taxon>
        <taxon>Pseudomonadati</taxon>
        <taxon>Pseudomonadota</taxon>
        <taxon>Betaproteobacteria</taxon>
        <taxon>Burkholderiales</taxon>
        <taxon>Comamonadaceae</taxon>
        <taxon>Ramlibacter</taxon>
    </lineage>
</organism>
<dbReference type="InterPro" id="IPR034282">
    <property type="entry name" value="CuRO_2_CopA"/>
</dbReference>
<keyword evidence="4" id="KW-0186">Copper</keyword>
<name>A0A934WKL5_9BURK</name>
<keyword evidence="10" id="KW-1185">Reference proteome</keyword>
<evidence type="ECO:0000259" key="8">
    <source>
        <dbReference type="Pfam" id="PF07732"/>
    </source>
</evidence>
<dbReference type="PROSITE" id="PS00080">
    <property type="entry name" value="MULTICOPPER_OXIDASE2"/>
    <property type="match status" value="1"/>
</dbReference>
<evidence type="ECO:0000256" key="2">
    <source>
        <dbReference type="ARBA" id="ARBA00022723"/>
    </source>
</evidence>
<dbReference type="GO" id="GO:0005507">
    <property type="term" value="F:copper ion binding"/>
    <property type="evidence" value="ECO:0007669"/>
    <property type="project" value="InterPro"/>
</dbReference>
<feature type="domain" description="Plastocyanin-like" evidence="8">
    <location>
        <begin position="64"/>
        <end position="173"/>
    </location>
</feature>
<keyword evidence="2" id="KW-0479">Metal-binding</keyword>
<dbReference type="InterPro" id="IPR034279">
    <property type="entry name" value="CuRO_3_CopA"/>
</dbReference>
<dbReference type="PANTHER" id="PTHR11709:SF394">
    <property type="entry name" value="FI03373P-RELATED"/>
    <property type="match status" value="1"/>
</dbReference>
<feature type="region of interest" description="Disordered" evidence="5">
    <location>
        <begin position="402"/>
        <end position="456"/>
    </location>
</feature>
<dbReference type="InterPro" id="IPR033138">
    <property type="entry name" value="Cu_oxidase_CS"/>
</dbReference>
<proteinExistence type="predicted"/>
<dbReference type="PROSITE" id="PS00079">
    <property type="entry name" value="MULTICOPPER_OXIDASE1"/>
    <property type="match status" value="2"/>
</dbReference>
<dbReference type="InterPro" id="IPR011707">
    <property type="entry name" value="Cu-oxidase-like_N"/>
</dbReference>
<reference evidence="9" key="2">
    <citation type="submission" date="2021-01" db="EMBL/GenBank/DDBJ databases">
        <authorList>
            <person name="Kang M."/>
        </authorList>
    </citation>
    <scope>NUCLEOTIDE SEQUENCE</scope>
    <source>
        <strain evidence="9">KACC 17527</strain>
    </source>
</reference>
<dbReference type="InterPro" id="IPR002355">
    <property type="entry name" value="Cu_oxidase_Cu_BS"/>
</dbReference>
<dbReference type="AlphaFoldDB" id="A0A934WKL5"/>
<gene>
    <name evidence="9" type="ORF">JJB11_01465</name>
</gene>
<reference evidence="9" key="1">
    <citation type="journal article" date="2012" name="J. Microbiol. Biotechnol.">
        <title>Ramlibacter ginsenosidimutans sp. nov., with ginsenoside-converting activity.</title>
        <authorList>
            <person name="Wang L."/>
            <person name="An D.S."/>
            <person name="Kim S.G."/>
            <person name="Jin F.X."/>
            <person name="Kim S.C."/>
            <person name="Lee S.T."/>
            <person name="Im W.T."/>
        </authorList>
    </citation>
    <scope>NUCLEOTIDE SEQUENCE</scope>
    <source>
        <strain evidence="9">KACC 17527</strain>
    </source>
</reference>
<evidence type="ECO:0000313" key="9">
    <source>
        <dbReference type="EMBL" id="MBK6004745.1"/>
    </source>
</evidence>
<dbReference type="Proteomes" id="UP000630528">
    <property type="component" value="Unassembled WGS sequence"/>
</dbReference>
<dbReference type="GO" id="GO:0016491">
    <property type="term" value="F:oxidoreductase activity"/>
    <property type="evidence" value="ECO:0007669"/>
    <property type="project" value="UniProtKB-KW"/>
</dbReference>
<dbReference type="InterPro" id="IPR045087">
    <property type="entry name" value="Cu-oxidase_fam"/>
</dbReference>
<accession>A0A934WKL5</accession>
<dbReference type="EMBL" id="JAEPWM010000001">
    <property type="protein sequence ID" value="MBK6004745.1"/>
    <property type="molecule type" value="Genomic_DNA"/>
</dbReference>
<dbReference type="SUPFAM" id="SSF49503">
    <property type="entry name" value="Cupredoxins"/>
    <property type="match status" value="3"/>
</dbReference>
<evidence type="ECO:0000256" key="5">
    <source>
        <dbReference type="SAM" id="MobiDB-lite"/>
    </source>
</evidence>
<evidence type="ECO:0000313" key="10">
    <source>
        <dbReference type="Proteomes" id="UP000630528"/>
    </source>
</evidence>
<sequence>MAQLLHGADTLAARLRRRTFVQGLSLGALGVAAPVRWAGAEVLPTRTGAPPELTGTEFDLRIGATPINITGKPRMATTVNGSLPGPLLRWKEGSTVTLRVTNTLPVTSSIHWHGILLPAAMDGVPGFSFDGIQPGETFVYRFPVRQSGTYWYHSHSGFQEQTGLLGALVIDPQHAPPATHDSESVVMLSDWTDDDPDRVMHTLKADSAYYNEQVPTLGDFFRDASNKGFAAAWARRKEWGQMRMNPTDFSDVSGAAYTYLVNGMPPAANHAIVVKPGERKLLRIINASASSIFDVRIPGLKLTVVAADGQSVAPVAVDELRIATAETYDVLVSPEDRAYTLFAQSIDRMGYARATLAPRAGMTAAVPPLDPATWLSMEDMGMGNMSGMEGMQGMQSGDDMQGMQGMQAGDDTQGAPAAPAPASMDGTALGTGPSVDSRSISPGAVVSDPGPRLRGNGRRALVYNDLRTVGGSIDPRPPVRDIVLRLTGNMNRFIWGFDGRKYSQAEPIRLAYGERVRFVLINDTMMTHPIHLHGMWSEVEGEDGSFLVRKHTVIVHPGKYIKFRVTADARGRWAFHCHLLYHMEAGMFREVVVA</sequence>
<evidence type="ECO:0000259" key="7">
    <source>
        <dbReference type="Pfam" id="PF07731"/>
    </source>
</evidence>
<dbReference type="InterPro" id="IPR011706">
    <property type="entry name" value="Cu-oxidase_C"/>
</dbReference>
<dbReference type="InterPro" id="IPR001117">
    <property type="entry name" value="Cu-oxidase_2nd"/>
</dbReference>
<dbReference type="InterPro" id="IPR034284">
    <property type="entry name" value="CuRO_1_CopA"/>
</dbReference>
<feature type="compositionally biased region" description="Low complexity" evidence="5">
    <location>
        <begin position="402"/>
        <end position="415"/>
    </location>
</feature>
<dbReference type="Pfam" id="PF00394">
    <property type="entry name" value="Cu-oxidase"/>
    <property type="match status" value="1"/>
</dbReference>
<protein>
    <submittedName>
        <fullName evidence="9">Copper resistance system multicopper oxidase</fullName>
    </submittedName>
</protein>
<feature type="domain" description="Plastocyanin-like" evidence="6">
    <location>
        <begin position="214"/>
        <end position="349"/>
    </location>
</feature>
<dbReference type="Gene3D" id="2.60.40.420">
    <property type="entry name" value="Cupredoxins - blue copper proteins"/>
    <property type="match status" value="3"/>
</dbReference>
<evidence type="ECO:0000259" key="6">
    <source>
        <dbReference type="Pfam" id="PF00394"/>
    </source>
</evidence>
<comment type="subcellular location">
    <subcellularLocation>
        <location evidence="1">Periplasm</location>
    </subcellularLocation>
</comment>
<evidence type="ECO:0000256" key="4">
    <source>
        <dbReference type="ARBA" id="ARBA00023008"/>
    </source>
</evidence>
<dbReference type="PANTHER" id="PTHR11709">
    <property type="entry name" value="MULTI-COPPER OXIDASE"/>
    <property type="match status" value="1"/>
</dbReference>